<protein>
    <recommendedName>
        <fullName evidence="2">Heterokaryon incompatibility domain-containing protein</fullName>
    </recommendedName>
</protein>
<keyword evidence="4" id="KW-1185">Reference proteome</keyword>
<dbReference type="EMBL" id="JAACJM010000061">
    <property type="protein sequence ID" value="KAF5353800.1"/>
    <property type="molecule type" value="Genomic_DNA"/>
</dbReference>
<feature type="region of interest" description="Disordered" evidence="1">
    <location>
        <begin position="1"/>
        <end position="22"/>
    </location>
</feature>
<feature type="compositionally biased region" description="Low complexity" evidence="1">
    <location>
        <begin position="59"/>
        <end position="84"/>
    </location>
</feature>
<dbReference type="AlphaFoldDB" id="A0A8H5FXX3"/>
<gene>
    <name evidence="3" type="ORF">D9758_010582</name>
</gene>
<name>A0A8H5FXX3_9AGAR</name>
<feature type="compositionally biased region" description="Polar residues" evidence="1">
    <location>
        <begin position="120"/>
        <end position="130"/>
    </location>
</feature>
<feature type="domain" description="Heterokaryon incompatibility" evidence="2">
    <location>
        <begin position="457"/>
        <end position="547"/>
    </location>
</feature>
<comment type="caution">
    <text evidence="3">The sequence shown here is derived from an EMBL/GenBank/DDBJ whole genome shotgun (WGS) entry which is preliminary data.</text>
</comment>
<accession>A0A8H5FXX3</accession>
<feature type="compositionally biased region" description="Polar residues" evidence="1">
    <location>
        <begin position="85"/>
        <end position="100"/>
    </location>
</feature>
<feature type="region of interest" description="Disordered" evidence="1">
    <location>
        <begin position="138"/>
        <end position="157"/>
    </location>
</feature>
<dbReference type="InterPro" id="IPR010730">
    <property type="entry name" value="HET"/>
</dbReference>
<dbReference type="Proteomes" id="UP000559256">
    <property type="component" value="Unassembled WGS sequence"/>
</dbReference>
<evidence type="ECO:0000313" key="4">
    <source>
        <dbReference type="Proteomes" id="UP000559256"/>
    </source>
</evidence>
<proteinExistence type="predicted"/>
<sequence length="1144" mass="129080">MNLMHVNSGYGEAEWKSQRSTTSWSRTAQIDEQMELLAPLRTNTRSLPIPEGRHTNDYQRLQRSCSQSSISSVSSPSMLRPPRLNTSDSSPYTSRNSCQGEMSYKEPAYLNSDHHEMPPQVTQSSSSQYKISRPNIFSSQETSHSDAHQPRSLYQNPSIPRGSMILYRLALPEASSTRLPNTNHSTAEALKAPQPTIYPVSDLNSRFCSHILSQYAYVEPTICERSHSGSSTAYSINTDATLSPGMGLNHSMYPGDKLSKCSSYSPSSSPGLGPFATPPMMTRLQFSPKQPGAPSPSFIPNGIALGGGFIAYVYDPDEDDPGAEDEDDEDWFSDPLVSRVWKANPPCRELQLPLSQLMSSLEDRHRNRQEIITEPSPPLKLSLRGTHQGHVAFSYVHYIDDAQQLVLVEQLKSLEFWDRNLKGLAAFLSLIYCNKNMRLLHTSTLRLEEFYTDIPPYAILSHTWEDGEVTFQDMQNLKIARRMTGFHKVEKACTYARRYKFDWIWIDSCCINKDSSAELSEALNSMYSFYDDSEVCYAYLPDARSNEDPRDAESGFRRSRWFTRGWTLQELLAPSHVVFLDKHWEEIGTKWSLRDAISAITSIPISVLEDGVIEHVSIAKKMSWAARRQTTRPEDQAYCLMGIFGVSMPPLYGEGGAKAFMRLQQEIIKISDDRSIFAWIAPFGESEPRGLFARSPFEFRMSSEVGPSKADAIGDKSSYSFANNGLHIHLPLIPTSCDSGDEETFAASLHCQSERNGQYISVYLQKTAGQRYIRCHPDELALESLPPDRGYMQKLVVKENAVQRKRKVQRQSWDAGMFPVFDVKLLPSAQSCFTFRRCVSKYSDPGSFDEKSKRVATSSSLSDIISLTYQAQSSGEEFSVLMGITNRIPFSRIVTDVHLETSDDLQDVFGNTGLKDRADRVLTRLRSGGLVSLATQKTGNRSETTLEIGYIDCERKPDAMVVMKELRPPSCGFMVPATGTLGIYQLSLRQVFPLDFFHKECGEQIYLSMDVSGPYAFRVLEYTLLDPQLRSISRSFAVILGFHKSSVWTDIFKTQARNDFAAIPVETAEQIWNSYLESGSREEKRFRCGASGSVIHRRNTFHSDRITVSVEKRTTLQLGSHLVRLKCEKAIPERPRRSKSVFFV</sequence>
<dbReference type="PANTHER" id="PTHR10622:SF10">
    <property type="entry name" value="HET DOMAIN-CONTAINING PROTEIN"/>
    <property type="match status" value="1"/>
</dbReference>
<organism evidence="3 4">
    <name type="scientific">Tetrapyrgos nigripes</name>
    <dbReference type="NCBI Taxonomy" id="182062"/>
    <lineage>
        <taxon>Eukaryota</taxon>
        <taxon>Fungi</taxon>
        <taxon>Dikarya</taxon>
        <taxon>Basidiomycota</taxon>
        <taxon>Agaricomycotina</taxon>
        <taxon>Agaricomycetes</taxon>
        <taxon>Agaricomycetidae</taxon>
        <taxon>Agaricales</taxon>
        <taxon>Marasmiineae</taxon>
        <taxon>Marasmiaceae</taxon>
        <taxon>Tetrapyrgos</taxon>
    </lineage>
</organism>
<feature type="region of interest" description="Disordered" evidence="1">
    <location>
        <begin position="41"/>
        <end position="130"/>
    </location>
</feature>
<reference evidence="3 4" key="1">
    <citation type="journal article" date="2020" name="ISME J.">
        <title>Uncovering the hidden diversity of litter-decomposition mechanisms in mushroom-forming fungi.</title>
        <authorList>
            <person name="Floudas D."/>
            <person name="Bentzer J."/>
            <person name="Ahren D."/>
            <person name="Johansson T."/>
            <person name="Persson P."/>
            <person name="Tunlid A."/>
        </authorList>
    </citation>
    <scope>NUCLEOTIDE SEQUENCE [LARGE SCALE GENOMIC DNA]</scope>
    <source>
        <strain evidence="3 4">CBS 291.85</strain>
    </source>
</reference>
<dbReference type="PANTHER" id="PTHR10622">
    <property type="entry name" value="HET DOMAIN-CONTAINING PROTEIN"/>
    <property type="match status" value="1"/>
</dbReference>
<evidence type="ECO:0000313" key="3">
    <source>
        <dbReference type="EMBL" id="KAF5353800.1"/>
    </source>
</evidence>
<evidence type="ECO:0000259" key="2">
    <source>
        <dbReference type="Pfam" id="PF06985"/>
    </source>
</evidence>
<dbReference type="Pfam" id="PF06985">
    <property type="entry name" value="HET"/>
    <property type="match status" value="1"/>
</dbReference>
<evidence type="ECO:0000256" key="1">
    <source>
        <dbReference type="SAM" id="MobiDB-lite"/>
    </source>
</evidence>